<accession>A0ABP7HKK8</accession>
<dbReference type="PANTHER" id="PTHR43298">
    <property type="entry name" value="MULTIDRUG RESISTANCE PROTEIN NORM-RELATED"/>
    <property type="match status" value="1"/>
</dbReference>
<feature type="transmembrane region" description="Helical" evidence="13">
    <location>
        <begin position="277"/>
        <end position="300"/>
    </location>
</feature>
<evidence type="ECO:0000256" key="1">
    <source>
        <dbReference type="ARBA" id="ARBA00003408"/>
    </source>
</evidence>
<keyword evidence="6" id="KW-0050">Antiport</keyword>
<evidence type="ECO:0000256" key="5">
    <source>
        <dbReference type="ARBA" id="ARBA00022448"/>
    </source>
</evidence>
<feature type="transmembrane region" description="Helical" evidence="13">
    <location>
        <begin position="90"/>
        <end position="108"/>
    </location>
</feature>
<dbReference type="EMBL" id="BAABDE010000016">
    <property type="protein sequence ID" value="GAA3797800.1"/>
    <property type="molecule type" value="Genomic_DNA"/>
</dbReference>
<feature type="transmembrane region" description="Helical" evidence="13">
    <location>
        <begin position="120"/>
        <end position="141"/>
    </location>
</feature>
<feature type="transmembrane region" description="Helical" evidence="13">
    <location>
        <begin position="345"/>
        <end position="366"/>
    </location>
</feature>
<feature type="transmembrane region" description="Helical" evidence="13">
    <location>
        <begin position="12"/>
        <end position="34"/>
    </location>
</feature>
<evidence type="ECO:0000313" key="14">
    <source>
        <dbReference type="EMBL" id="GAA3797800.1"/>
    </source>
</evidence>
<evidence type="ECO:0000256" key="6">
    <source>
        <dbReference type="ARBA" id="ARBA00022449"/>
    </source>
</evidence>
<keyword evidence="8 13" id="KW-0812">Transmembrane</keyword>
<evidence type="ECO:0000313" key="15">
    <source>
        <dbReference type="Proteomes" id="UP001501009"/>
    </source>
</evidence>
<dbReference type="Pfam" id="PF01554">
    <property type="entry name" value="MatE"/>
    <property type="match status" value="2"/>
</dbReference>
<evidence type="ECO:0000256" key="13">
    <source>
        <dbReference type="SAM" id="Phobius"/>
    </source>
</evidence>
<feature type="transmembrane region" description="Helical" evidence="13">
    <location>
        <begin position="191"/>
        <end position="219"/>
    </location>
</feature>
<dbReference type="Proteomes" id="UP001501009">
    <property type="component" value="Unassembled WGS sequence"/>
</dbReference>
<keyword evidence="9 13" id="KW-1133">Transmembrane helix</keyword>
<gene>
    <name evidence="14" type="ORF">GCM10022403_034560</name>
</gene>
<evidence type="ECO:0000256" key="12">
    <source>
        <dbReference type="ARBA" id="ARBA00031636"/>
    </source>
</evidence>
<evidence type="ECO:0000256" key="11">
    <source>
        <dbReference type="ARBA" id="ARBA00023136"/>
    </source>
</evidence>
<feature type="transmembrane region" description="Helical" evidence="13">
    <location>
        <begin position="147"/>
        <end position="170"/>
    </location>
</feature>
<evidence type="ECO:0000256" key="4">
    <source>
        <dbReference type="ARBA" id="ARBA00020268"/>
    </source>
</evidence>
<keyword evidence="15" id="KW-1185">Reference proteome</keyword>
<evidence type="ECO:0000256" key="10">
    <source>
        <dbReference type="ARBA" id="ARBA00023065"/>
    </source>
</evidence>
<comment type="similarity">
    <text evidence="3">Belongs to the multi antimicrobial extrusion (MATE) (TC 2.A.66.1) family.</text>
</comment>
<evidence type="ECO:0000256" key="9">
    <source>
        <dbReference type="ARBA" id="ARBA00022989"/>
    </source>
</evidence>
<comment type="subcellular location">
    <subcellularLocation>
        <location evidence="2">Cell membrane</location>
        <topology evidence="2">Multi-pass membrane protein</topology>
    </subcellularLocation>
</comment>
<name>A0ABP7HKK8_9ACTN</name>
<feature type="transmembrane region" description="Helical" evidence="13">
    <location>
        <begin position="312"/>
        <end position="333"/>
    </location>
</feature>
<keyword evidence="7" id="KW-1003">Cell membrane</keyword>
<keyword evidence="5" id="KW-0813">Transport</keyword>
<evidence type="ECO:0000256" key="7">
    <source>
        <dbReference type="ARBA" id="ARBA00022475"/>
    </source>
</evidence>
<keyword evidence="11 13" id="KW-0472">Membrane</keyword>
<dbReference type="InterPro" id="IPR050222">
    <property type="entry name" value="MATE_MdtK"/>
</dbReference>
<reference evidence="15" key="1">
    <citation type="journal article" date="2019" name="Int. J. Syst. Evol. Microbiol.">
        <title>The Global Catalogue of Microorganisms (GCM) 10K type strain sequencing project: providing services to taxonomists for standard genome sequencing and annotation.</title>
        <authorList>
            <consortium name="The Broad Institute Genomics Platform"/>
            <consortium name="The Broad Institute Genome Sequencing Center for Infectious Disease"/>
            <person name="Wu L."/>
            <person name="Ma J."/>
        </authorList>
    </citation>
    <scope>NUCLEOTIDE SEQUENCE [LARGE SCALE GENOMIC DNA]</scope>
    <source>
        <strain evidence="15">JCM 17138</strain>
    </source>
</reference>
<evidence type="ECO:0000256" key="3">
    <source>
        <dbReference type="ARBA" id="ARBA00010199"/>
    </source>
</evidence>
<dbReference type="InterPro" id="IPR002528">
    <property type="entry name" value="MATE_fam"/>
</dbReference>
<dbReference type="PIRSF" id="PIRSF006603">
    <property type="entry name" value="DinF"/>
    <property type="match status" value="1"/>
</dbReference>
<sequence>MAAIGYASRVIYVIMLATLGMADGGAVIVAQFWGNGSPEKTRQATALNVSIAAGIATFASATCFICAKWVAGMSTDDATVASLSAEYIRIVSLMIVPFAVISALAASLRCFGEAKVAMRFTLCGVALHVTLALFLIFGISIAPDLGLAGAAWATVISTYAECLLFVIHIYRKNHPAAFRLKDIRTGLESGLLKKIVVVGGPVSLSSAAWATGLLAYIMIVGRASTQNLAALSMVNTIESVAIAVINGVSTASSVIIGSSIGEGSHRDHTWRISKSLLLWNAMVALSCSTFILLTSFQITAIYGNIDANTLNLARQATAALSVVFLFRAMSMTLQNGLLRAGGDTLYVLYADLSCQWLIAIPLTFFAATRWNLPFPLIFMAIYSEEITKSLSSGYRVYRRQWMRRFVD</sequence>
<organism evidence="14 15">
    <name type="scientific">Streptomyces coacervatus</name>
    <dbReference type="NCBI Taxonomy" id="647381"/>
    <lineage>
        <taxon>Bacteria</taxon>
        <taxon>Bacillati</taxon>
        <taxon>Actinomycetota</taxon>
        <taxon>Actinomycetes</taxon>
        <taxon>Kitasatosporales</taxon>
        <taxon>Streptomycetaceae</taxon>
        <taxon>Streptomyces</taxon>
    </lineage>
</organism>
<evidence type="ECO:0000256" key="8">
    <source>
        <dbReference type="ARBA" id="ARBA00022692"/>
    </source>
</evidence>
<dbReference type="PANTHER" id="PTHR43298:SF2">
    <property type="entry name" value="FMN_FAD EXPORTER YEEO-RELATED"/>
    <property type="match status" value="1"/>
</dbReference>
<protein>
    <recommendedName>
        <fullName evidence="4">Probable multidrug resistance protein NorM</fullName>
    </recommendedName>
    <alternativeName>
        <fullName evidence="12">Multidrug-efflux transporter</fullName>
    </alternativeName>
</protein>
<proteinExistence type="inferred from homology"/>
<feature type="transmembrane region" description="Helical" evidence="13">
    <location>
        <begin position="239"/>
        <end position="256"/>
    </location>
</feature>
<feature type="transmembrane region" description="Helical" evidence="13">
    <location>
        <begin position="46"/>
        <end position="70"/>
    </location>
</feature>
<comment type="caution">
    <text evidence="14">The sequence shown here is derived from an EMBL/GenBank/DDBJ whole genome shotgun (WGS) entry which is preliminary data.</text>
</comment>
<evidence type="ECO:0000256" key="2">
    <source>
        <dbReference type="ARBA" id="ARBA00004651"/>
    </source>
</evidence>
<keyword evidence="10" id="KW-0406">Ion transport</keyword>
<comment type="function">
    <text evidence="1">Multidrug efflux pump.</text>
</comment>
<dbReference type="InterPro" id="IPR048279">
    <property type="entry name" value="MdtK-like"/>
</dbReference>